<name>A0A7S3IRD3_9SPIT</name>
<dbReference type="EMBL" id="HBIH01024673">
    <property type="protein sequence ID" value="CAE0329238.1"/>
    <property type="molecule type" value="Transcribed_RNA"/>
</dbReference>
<organism evidence="2">
    <name type="scientific">Strombidium inclinatum</name>
    <dbReference type="NCBI Taxonomy" id="197538"/>
    <lineage>
        <taxon>Eukaryota</taxon>
        <taxon>Sar</taxon>
        <taxon>Alveolata</taxon>
        <taxon>Ciliophora</taxon>
        <taxon>Intramacronucleata</taxon>
        <taxon>Spirotrichea</taxon>
        <taxon>Oligotrichia</taxon>
        <taxon>Strombidiidae</taxon>
        <taxon>Strombidium</taxon>
    </lineage>
</organism>
<feature type="region of interest" description="Disordered" evidence="1">
    <location>
        <begin position="97"/>
        <end position="119"/>
    </location>
</feature>
<accession>A0A7S3IRD3</accession>
<sequence length="186" mass="22108">MFNIKPTQKEGDFTEIIEAEMKKIIFEHSHLSEKIMKRNTKMKEELHPELQRKQVLQGVLKSIWEMKPKEAEPEEKAKTVVVSEINDVERARMNDIRKKQKMEERMEHSSDSDHESKWREEQVRQIKQLNLTLMEQKSHDIKLDELQLKQIKTKLVSDFASLPPDMPAARQRVFELENLVKMMDGK</sequence>
<gene>
    <name evidence="2" type="ORF">SINC0208_LOCUS9866</name>
</gene>
<protein>
    <submittedName>
        <fullName evidence="2">Uncharacterized protein</fullName>
    </submittedName>
</protein>
<proteinExistence type="predicted"/>
<dbReference type="AlphaFoldDB" id="A0A7S3IRD3"/>
<evidence type="ECO:0000313" key="2">
    <source>
        <dbReference type="EMBL" id="CAE0329238.1"/>
    </source>
</evidence>
<reference evidence="2" key="1">
    <citation type="submission" date="2021-01" db="EMBL/GenBank/DDBJ databases">
        <authorList>
            <person name="Corre E."/>
            <person name="Pelletier E."/>
            <person name="Niang G."/>
            <person name="Scheremetjew M."/>
            <person name="Finn R."/>
            <person name="Kale V."/>
            <person name="Holt S."/>
            <person name="Cochrane G."/>
            <person name="Meng A."/>
            <person name="Brown T."/>
            <person name="Cohen L."/>
        </authorList>
    </citation>
    <scope>NUCLEOTIDE SEQUENCE</scope>
    <source>
        <strain evidence="2">S3</strain>
    </source>
</reference>
<evidence type="ECO:0000256" key="1">
    <source>
        <dbReference type="SAM" id="MobiDB-lite"/>
    </source>
</evidence>